<sequence length="181" mass="21340">MNKIKIYSLDKREVLKSVTGHYTAECSTTILEIVSTIWYNSEDKEVLHIEEIVNTAYERKCFEFLMWIHDNCHPHISINERRLLMSACENDRVDVAKWVLQTFEQKSLDIDGGTLFITTCSKICYLNYNIMTDHHFNYDTSIMEENWKELGYRLNGTVNWILTTFQIQRLDIISGVLKLKC</sequence>
<proteinExistence type="predicted"/>
<dbReference type="Proteomes" id="UP000507470">
    <property type="component" value="Unassembled WGS sequence"/>
</dbReference>
<dbReference type="EMBL" id="CACVKT020010231">
    <property type="protein sequence ID" value="CAC5425325.1"/>
    <property type="molecule type" value="Genomic_DNA"/>
</dbReference>
<dbReference type="SUPFAM" id="SSF140860">
    <property type="entry name" value="Pseudo ankyrin repeat-like"/>
    <property type="match status" value="1"/>
</dbReference>
<keyword evidence="2" id="KW-1185">Reference proteome</keyword>
<name>A0A6J8F0L1_MYTCO</name>
<dbReference type="OrthoDB" id="10499848at2759"/>
<protein>
    <submittedName>
        <fullName evidence="1">Uncharacterized protein</fullName>
    </submittedName>
</protein>
<reference evidence="1 2" key="1">
    <citation type="submission" date="2020-06" db="EMBL/GenBank/DDBJ databases">
        <authorList>
            <person name="Li R."/>
            <person name="Bekaert M."/>
        </authorList>
    </citation>
    <scope>NUCLEOTIDE SEQUENCE [LARGE SCALE GENOMIC DNA]</scope>
    <source>
        <strain evidence="2">wild</strain>
    </source>
</reference>
<evidence type="ECO:0000313" key="2">
    <source>
        <dbReference type="Proteomes" id="UP000507470"/>
    </source>
</evidence>
<accession>A0A6J8F0L1</accession>
<dbReference type="AlphaFoldDB" id="A0A6J8F0L1"/>
<organism evidence="1 2">
    <name type="scientific">Mytilus coruscus</name>
    <name type="common">Sea mussel</name>
    <dbReference type="NCBI Taxonomy" id="42192"/>
    <lineage>
        <taxon>Eukaryota</taxon>
        <taxon>Metazoa</taxon>
        <taxon>Spiralia</taxon>
        <taxon>Lophotrochozoa</taxon>
        <taxon>Mollusca</taxon>
        <taxon>Bivalvia</taxon>
        <taxon>Autobranchia</taxon>
        <taxon>Pteriomorphia</taxon>
        <taxon>Mytilida</taxon>
        <taxon>Mytiloidea</taxon>
        <taxon>Mytilidae</taxon>
        <taxon>Mytilinae</taxon>
        <taxon>Mytilus</taxon>
    </lineage>
</organism>
<gene>
    <name evidence="1" type="ORF">MCOR_57161</name>
</gene>
<evidence type="ECO:0000313" key="1">
    <source>
        <dbReference type="EMBL" id="CAC5425325.1"/>
    </source>
</evidence>